<dbReference type="Pfam" id="PF25053">
    <property type="entry name" value="DUF7791"/>
    <property type="match status" value="1"/>
</dbReference>
<dbReference type="Pfam" id="PF24883">
    <property type="entry name" value="NPHP3_N"/>
    <property type="match status" value="1"/>
</dbReference>
<evidence type="ECO:0000259" key="2">
    <source>
        <dbReference type="Pfam" id="PF24883"/>
    </source>
</evidence>
<keyword evidence="5" id="KW-1185">Reference proteome</keyword>
<evidence type="ECO:0000313" key="4">
    <source>
        <dbReference type="EMBL" id="ORY13035.1"/>
    </source>
</evidence>
<evidence type="ECO:0000256" key="1">
    <source>
        <dbReference type="ARBA" id="ARBA00022737"/>
    </source>
</evidence>
<dbReference type="OrthoDB" id="443402at2759"/>
<dbReference type="AlphaFoldDB" id="A0A1Y1ZTB1"/>
<dbReference type="Proteomes" id="UP000193144">
    <property type="component" value="Unassembled WGS sequence"/>
</dbReference>
<dbReference type="PANTHER" id="PTHR10039">
    <property type="entry name" value="AMELOGENIN"/>
    <property type="match status" value="1"/>
</dbReference>
<organism evidence="4 5">
    <name type="scientific">Clohesyomyces aquaticus</name>
    <dbReference type="NCBI Taxonomy" id="1231657"/>
    <lineage>
        <taxon>Eukaryota</taxon>
        <taxon>Fungi</taxon>
        <taxon>Dikarya</taxon>
        <taxon>Ascomycota</taxon>
        <taxon>Pezizomycotina</taxon>
        <taxon>Dothideomycetes</taxon>
        <taxon>Pleosporomycetidae</taxon>
        <taxon>Pleosporales</taxon>
        <taxon>Lindgomycetaceae</taxon>
        <taxon>Clohesyomyces</taxon>
    </lineage>
</organism>
<evidence type="ECO:0000259" key="3">
    <source>
        <dbReference type="Pfam" id="PF25053"/>
    </source>
</evidence>
<dbReference type="SUPFAM" id="SSF52540">
    <property type="entry name" value="P-loop containing nucleoside triphosphate hydrolases"/>
    <property type="match status" value="1"/>
</dbReference>
<reference evidence="4 5" key="1">
    <citation type="submission" date="2016-07" db="EMBL/GenBank/DDBJ databases">
        <title>Pervasive Adenine N6-methylation of Active Genes in Fungi.</title>
        <authorList>
            <consortium name="DOE Joint Genome Institute"/>
            <person name="Mondo S.J."/>
            <person name="Dannebaum R.O."/>
            <person name="Kuo R.C."/>
            <person name="Labutti K."/>
            <person name="Haridas S."/>
            <person name="Kuo A."/>
            <person name="Salamov A."/>
            <person name="Ahrendt S.R."/>
            <person name="Lipzen A."/>
            <person name="Sullivan W."/>
            <person name="Andreopoulos W.B."/>
            <person name="Clum A."/>
            <person name="Lindquist E."/>
            <person name="Daum C."/>
            <person name="Ramamoorthy G.K."/>
            <person name="Gryganskyi A."/>
            <person name="Culley D."/>
            <person name="Magnuson J.K."/>
            <person name="James T.Y."/>
            <person name="O'Malley M.A."/>
            <person name="Stajich J.E."/>
            <person name="Spatafora J.W."/>
            <person name="Visel A."/>
            <person name="Grigoriev I.V."/>
        </authorList>
    </citation>
    <scope>NUCLEOTIDE SEQUENCE [LARGE SCALE GENOMIC DNA]</scope>
    <source>
        <strain evidence="4 5">CBS 115471</strain>
    </source>
</reference>
<dbReference type="InterPro" id="IPR056693">
    <property type="entry name" value="DUF7791"/>
</dbReference>
<protein>
    <recommendedName>
        <fullName evidence="6">NACHT domain-containing protein</fullName>
    </recommendedName>
</protein>
<dbReference type="PANTHER" id="PTHR10039:SF5">
    <property type="entry name" value="NACHT DOMAIN-CONTAINING PROTEIN"/>
    <property type="match status" value="1"/>
</dbReference>
<proteinExistence type="predicted"/>
<dbReference type="Gene3D" id="3.40.50.300">
    <property type="entry name" value="P-loop containing nucleotide triphosphate hydrolases"/>
    <property type="match status" value="1"/>
</dbReference>
<feature type="domain" description="Nephrocystin 3-like N-terminal" evidence="2">
    <location>
        <begin position="294"/>
        <end position="478"/>
    </location>
</feature>
<sequence>MWLNATLAEPPEASGYGPQLMLAALSYHQPSSDPIMDPITAVSLAGNIVQFIDFAYKLITGAKNIAQSAAGRSTEHEEVDIIAESVLELNQNMACLSSAYRNVKSLSGREKTLLDLRQGCVKIGNELKKNLDDLQVSGSHKRWKSVGAALLWIMKDSKIKDLEKRLLGLQRQIDSHLIAGIQKQQTEVLSLLKKQAALSARTQLQSTQELNLVIESISKTFYQLRPPPGSTAASSVPRRMDREGIDRSRRALSKLANSIERARVISAQRALLISLDYDVRAARQDSVKPAHANTFKWILQDKTSDGIPVSFMKWLREDSGVYWISGKPGCGKSTLMKYISNHPNIQDAIKTWGNGGVVTPASYFFWNSGTPMQRSLGGLLRSVLIQVLDKCPELISKVFESRWSNMQSWHFTALQSPYWGIPELMEALRKVADEASLSSKFCFFIDGLDEYEGSDLEMVQIINDFNTSSYLKFCVSSRPHVAFQKAYGHDNTRMLDVAALTRPDIKLYVGDRLEKNSKFQEFQKKYYDRCQRLVNQIVQDANGVFLWVFLVTSRLLEGIETNDDRMSDLEGKLKITPKELNDLFRHILDSVKEDYHEPQAHMCRVASQADEALDLMMYHHMDMEDPDFAFHMTTKPVDISEQKEIRKVMQTRVAVRCKGLLEVVEDDASLRFRVPRVQLLHRTFRDFILDKDMQRLLKARSATKFDPLRAICLGHLAGMKAVRVEFDPKTGYYPFLLLLSLMHYAMEAELTQDVSYGDILNEAKNVLLQLPRPQKSLLHPIRARMQYVIDNLDDGSFTELAAKSGLALYTAACLVDQPLSRVRMNAILRSVFWGLRISDIDGDAPEPLGVESFGAVLNPAVVELLLKHGADPNSCWSNLRITSSRGVSPALKGFLTRAEESDFAKAVFFNVRTLLQHGAEPPNEEAFTHLISKCDASDIHELERLWHSNRRTKRKIGWLPSVFQGMLS</sequence>
<evidence type="ECO:0000313" key="5">
    <source>
        <dbReference type="Proteomes" id="UP000193144"/>
    </source>
</evidence>
<keyword evidence="1" id="KW-0677">Repeat</keyword>
<accession>A0A1Y1ZTB1</accession>
<dbReference type="InterPro" id="IPR027417">
    <property type="entry name" value="P-loop_NTPase"/>
</dbReference>
<feature type="domain" description="DUF7791" evidence="3">
    <location>
        <begin position="605"/>
        <end position="723"/>
    </location>
</feature>
<dbReference type="STRING" id="1231657.A0A1Y1ZTB1"/>
<gene>
    <name evidence="4" type="ORF">BCR34DRAFT_613592</name>
</gene>
<dbReference type="InterPro" id="IPR056884">
    <property type="entry name" value="NPHP3-like_N"/>
</dbReference>
<name>A0A1Y1ZTB1_9PLEO</name>
<comment type="caution">
    <text evidence="4">The sequence shown here is derived from an EMBL/GenBank/DDBJ whole genome shotgun (WGS) entry which is preliminary data.</text>
</comment>
<dbReference type="EMBL" id="MCFA01000045">
    <property type="protein sequence ID" value="ORY13035.1"/>
    <property type="molecule type" value="Genomic_DNA"/>
</dbReference>
<evidence type="ECO:0008006" key="6">
    <source>
        <dbReference type="Google" id="ProtNLM"/>
    </source>
</evidence>